<dbReference type="AlphaFoldDB" id="A0A942E3L4"/>
<keyword evidence="4" id="KW-0378">Hydrolase</keyword>
<name>A0A942E3L4_9HYPH</name>
<dbReference type="InterPro" id="IPR000120">
    <property type="entry name" value="Amidase"/>
</dbReference>
<evidence type="ECO:0000313" key="4">
    <source>
        <dbReference type="EMBL" id="MBS3650470.1"/>
    </source>
</evidence>
<dbReference type="Pfam" id="PF01425">
    <property type="entry name" value="Amidase"/>
    <property type="match status" value="1"/>
</dbReference>
<dbReference type="InterPro" id="IPR023631">
    <property type="entry name" value="Amidase_dom"/>
</dbReference>
<dbReference type="GO" id="GO:0016787">
    <property type="term" value="F:hydrolase activity"/>
    <property type="evidence" value="ECO:0007669"/>
    <property type="project" value="UniProtKB-KW"/>
</dbReference>
<evidence type="ECO:0000256" key="1">
    <source>
        <dbReference type="ARBA" id="ARBA00003871"/>
    </source>
</evidence>
<dbReference type="PANTHER" id="PTHR11895">
    <property type="entry name" value="TRANSAMIDASE"/>
    <property type="match status" value="1"/>
</dbReference>
<keyword evidence="5" id="KW-1185">Reference proteome</keyword>
<dbReference type="Gene3D" id="3.90.1300.10">
    <property type="entry name" value="Amidase signature (AS) domain"/>
    <property type="match status" value="1"/>
</dbReference>
<accession>A0A942E3L4</accession>
<dbReference type="PROSITE" id="PS00571">
    <property type="entry name" value="AMIDASES"/>
    <property type="match status" value="1"/>
</dbReference>
<dbReference type="InterPro" id="IPR036928">
    <property type="entry name" value="AS_sf"/>
</dbReference>
<comment type="caution">
    <text evidence="4">The sequence shown here is derived from an EMBL/GenBank/DDBJ whole genome shotgun (WGS) entry which is preliminary data.</text>
</comment>
<dbReference type="NCBIfam" id="NF004766">
    <property type="entry name" value="PRK06102.1"/>
    <property type="match status" value="1"/>
</dbReference>
<dbReference type="Proteomes" id="UP000680348">
    <property type="component" value="Unassembled WGS sequence"/>
</dbReference>
<evidence type="ECO:0000256" key="2">
    <source>
        <dbReference type="ARBA" id="ARBA00021874"/>
    </source>
</evidence>
<evidence type="ECO:0000313" key="5">
    <source>
        <dbReference type="Proteomes" id="UP000680348"/>
    </source>
</evidence>
<organism evidence="4 5">
    <name type="scientific">Pseudaminobacter soli</name>
    <name type="common">ex Zhang et al. 2022</name>
    <dbReference type="NCBI Taxonomy" id="2831468"/>
    <lineage>
        <taxon>Bacteria</taxon>
        <taxon>Pseudomonadati</taxon>
        <taxon>Pseudomonadota</taxon>
        <taxon>Alphaproteobacteria</taxon>
        <taxon>Hyphomicrobiales</taxon>
        <taxon>Phyllobacteriaceae</taxon>
        <taxon>Pseudaminobacter</taxon>
    </lineage>
</organism>
<evidence type="ECO:0000259" key="3">
    <source>
        <dbReference type="Pfam" id="PF01425"/>
    </source>
</evidence>
<feature type="domain" description="Amidase" evidence="3">
    <location>
        <begin position="28"/>
        <end position="443"/>
    </location>
</feature>
<dbReference type="PANTHER" id="PTHR11895:SF176">
    <property type="entry name" value="AMIDASE AMID-RELATED"/>
    <property type="match status" value="1"/>
</dbReference>
<dbReference type="SUPFAM" id="SSF75304">
    <property type="entry name" value="Amidase signature (AS) enzymes"/>
    <property type="match status" value="1"/>
</dbReference>
<dbReference type="RefSeq" id="WP_188256021.1">
    <property type="nucleotide sequence ID" value="NZ_JABVCF010000009.1"/>
</dbReference>
<proteinExistence type="predicted"/>
<protein>
    <recommendedName>
        <fullName evidence="2">Indoleacetamide hydrolase</fullName>
    </recommendedName>
</protein>
<comment type="function">
    <text evidence="1">Hydrolyzes indole-3-acetamide (IAM) into indole-3-acetic acid (IAA).</text>
</comment>
<sequence length="458" mass="48715">MTDIETIASRSAAGIALAYRSGEASPVEVIECLLERIDKSTAANIFITVTPERARREVEASARRYREGNPLSALDGVPLAWKDLFHVAGTRTTAGSALLADSPVRDRDMPCVANAAAAGMVTMGKLNLTEFAYSGLGLNPHFGTPVNPNDRTTHRAPGGSSSGSGTAVAAGLVPIAIGTDTGGSVRIPAAFNGIVGYKTSTGRIAKHDLIPLARSYDTIGPLARTVEDCIVADMLLRGEVASPVRRADIRSLTVVVPTNVVTDGAEPAVLENYERALDSLGKAGATIRREHVDGLDQVLEITARYGTLIAAEAYTQYREMADSEQAEQVDRRVIFRMMGGKRMSAADLLSIQQAREQLIPRITARLSGALLAMPTTLHTAPEVAPLEADDELFHAVNLKTLRNTALGNVLDLCAVALPSGRDEKGLPTSILMSAAHDEDTRLLGHAIAIERELREAQA</sequence>
<reference evidence="4" key="1">
    <citation type="submission" date="2021-04" db="EMBL/GenBank/DDBJ databases">
        <title>Pseudaminobacter soli sp. nov., isolated from paddy soil contaminated by heavy metals.</title>
        <authorList>
            <person name="Zhang K."/>
        </authorList>
    </citation>
    <scope>NUCLEOTIDE SEQUENCE</scope>
    <source>
        <strain evidence="4">19-2017</strain>
    </source>
</reference>
<dbReference type="EMBL" id="JAGWCR010000009">
    <property type="protein sequence ID" value="MBS3650470.1"/>
    <property type="molecule type" value="Genomic_DNA"/>
</dbReference>
<dbReference type="InterPro" id="IPR020556">
    <property type="entry name" value="Amidase_CS"/>
</dbReference>
<gene>
    <name evidence="4" type="ORF">KEU06_17790</name>
</gene>